<proteinExistence type="predicted"/>
<dbReference type="Proteomes" id="UP000859547">
    <property type="component" value="Unassembled WGS sequence"/>
</dbReference>
<dbReference type="CDD" id="cd00093">
    <property type="entry name" value="HTH_XRE"/>
    <property type="match status" value="1"/>
</dbReference>
<dbReference type="PANTHER" id="PTHR46797">
    <property type="entry name" value="HTH-TYPE TRANSCRIPTIONAL REGULATOR"/>
    <property type="match status" value="1"/>
</dbReference>
<dbReference type="RefSeq" id="WP_283690175.1">
    <property type="nucleotide sequence ID" value="NZ_CATNWT010000001.1"/>
</dbReference>
<evidence type="ECO:0000313" key="3">
    <source>
        <dbReference type="EMBL" id="HAT4309633.1"/>
    </source>
</evidence>
<dbReference type="EMBL" id="DACTCB010000063">
    <property type="protein sequence ID" value="HAT4309633.1"/>
    <property type="molecule type" value="Genomic_DNA"/>
</dbReference>
<evidence type="ECO:0000256" key="1">
    <source>
        <dbReference type="ARBA" id="ARBA00023125"/>
    </source>
</evidence>
<sequence length="68" mass="7670">MLTKNIAKNINEIAKEKNITMYRLAKESNLSISYVWEICKGKRENPSITVVCKIAKALGTTVEELISK</sequence>
<dbReference type="InterPro" id="IPR001387">
    <property type="entry name" value="Cro/C1-type_HTH"/>
</dbReference>
<keyword evidence="1" id="KW-0238">DNA-binding</keyword>
<feature type="domain" description="HTH cro/C1-type" evidence="2">
    <location>
        <begin position="10"/>
        <end position="65"/>
    </location>
</feature>
<gene>
    <name evidence="3" type="ORF">I9080_003503</name>
</gene>
<accession>A0A8H9UZ68</accession>
<reference evidence="3" key="1">
    <citation type="journal article" date="2018" name="Genome Biol.">
        <title>SKESA: strategic k-mer extension for scrupulous assemblies.</title>
        <authorList>
            <person name="Souvorov A."/>
            <person name="Agarwala R."/>
            <person name="Lipman D.J."/>
        </authorList>
    </citation>
    <scope>NUCLEOTIDE SEQUENCE</scope>
    <source>
        <strain evidence="3">C8</strain>
    </source>
</reference>
<protein>
    <submittedName>
        <fullName evidence="3">Helix-turn-helix transcriptional regulator</fullName>
    </submittedName>
</protein>
<dbReference type="GO" id="GO:0005829">
    <property type="term" value="C:cytosol"/>
    <property type="evidence" value="ECO:0007669"/>
    <property type="project" value="TreeGrafter"/>
</dbReference>
<dbReference type="PROSITE" id="PS50943">
    <property type="entry name" value="HTH_CROC1"/>
    <property type="match status" value="1"/>
</dbReference>
<dbReference type="SUPFAM" id="SSF47413">
    <property type="entry name" value="lambda repressor-like DNA-binding domains"/>
    <property type="match status" value="1"/>
</dbReference>
<name>A0A8H9UZ68_CLOPF</name>
<comment type="caution">
    <text evidence="3">The sequence shown here is derived from an EMBL/GenBank/DDBJ whole genome shotgun (WGS) entry which is preliminary data.</text>
</comment>
<organism evidence="3">
    <name type="scientific">Clostridium perfringens</name>
    <dbReference type="NCBI Taxonomy" id="1502"/>
    <lineage>
        <taxon>Bacteria</taxon>
        <taxon>Bacillati</taxon>
        <taxon>Bacillota</taxon>
        <taxon>Clostridia</taxon>
        <taxon>Eubacteriales</taxon>
        <taxon>Clostridiaceae</taxon>
        <taxon>Clostridium</taxon>
    </lineage>
</organism>
<dbReference type="InterPro" id="IPR010982">
    <property type="entry name" value="Lambda_DNA-bd_dom_sf"/>
</dbReference>
<dbReference type="PANTHER" id="PTHR46797:SF1">
    <property type="entry name" value="METHYLPHOSPHONATE SYNTHASE"/>
    <property type="match status" value="1"/>
</dbReference>
<dbReference type="AlphaFoldDB" id="A0A8H9UZ68"/>
<dbReference type="Gene3D" id="1.10.260.40">
    <property type="entry name" value="lambda repressor-like DNA-binding domains"/>
    <property type="match status" value="1"/>
</dbReference>
<reference evidence="3" key="2">
    <citation type="submission" date="2020-07" db="EMBL/GenBank/DDBJ databases">
        <authorList>
            <consortium name="NCBI Pathogen Detection Project"/>
        </authorList>
    </citation>
    <scope>NUCLEOTIDE SEQUENCE</scope>
    <source>
        <strain evidence="3">C8</strain>
    </source>
</reference>
<dbReference type="GO" id="GO:0003700">
    <property type="term" value="F:DNA-binding transcription factor activity"/>
    <property type="evidence" value="ECO:0007669"/>
    <property type="project" value="TreeGrafter"/>
</dbReference>
<dbReference type="SMART" id="SM00530">
    <property type="entry name" value="HTH_XRE"/>
    <property type="match status" value="1"/>
</dbReference>
<dbReference type="Pfam" id="PF13443">
    <property type="entry name" value="HTH_26"/>
    <property type="match status" value="1"/>
</dbReference>
<dbReference type="GO" id="GO:0003677">
    <property type="term" value="F:DNA binding"/>
    <property type="evidence" value="ECO:0007669"/>
    <property type="project" value="UniProtKB-KW"/>
</dbReference>
<evidence type="ECO:0000259" key="2">
    <source>
        <dbReference type="PROSITE" id="PS50943"/>
    </source>
</evidence>
<dbReference type="InterPro" id="IPR050807">
    <property type="entry name" value="TransReg_Diox_bact_type"/>
</dbReference>